<accession>A0AAV7WBF6</accession>
<evidence type="ECO:0000313" key="1">
    <source>
        <dbReference type="EMBL" id="KAJ1209942.1"/>
    </source>
</evidence>
<dbReference type="Proteomes" id="UP001066276">
    <property type="component" value="Chromosome 1_2"/>
</dbReference>
<comment type="caution">
    <text evidence="1">The sequence shown here is derived from an EMBL/GenBank/DDBJ whole genome shotgun (WGS) entry which is preliminary data.</text>
</comment>
<reference evidence="1" key="1">
    <citation type="journal article" date="2022" name="bioRxiv">
        <title>Sequencing and chromosome-scale assembly of the giantPleurodeles waltlgenome.</title>
        <authorList>
            <person name="Brown T."/>
            <person name="Elewa A."/>
            <person name="Iarovenko S."/>
            <person name="Subramanian E."/>
            <person name="Araus A.J."/>
            <person name="Petzold A."/>
            <person name="Susuki M."/>
            <person name="Suzuki K.-i.T."/>
            <person name="Hayashi T."/>
            <person name="Toyoda A."/>
            <person name="Oliveira C."/>
            <person name="Osipova E."/>
            <person name="Leigh N.D."/>
            <person name="Simon A."/>
            <person name="Yun M.H."/>
        </authorList>
    </citation>
    <scope>NUCLEOTIDE SEQUENCE</scope>
    <source>
        <strain evidence="1">20211129_DDA</strain>
        <tissue evidence="1">Liver</tissue>
    </source>
</reference>
<dbReference type="AlphaFoldDB" id="A0AAV7WBF6"/>
<organism evidence="1 2">
    <name type="scientific">Pleurodeles waltl</name>
    <name type="common">Iberian ribbed newt</name>
    <dbReference type="NCBI Taxonomy" id="8319"/>
    <lineage>
        <taxon>Eukaryota</taxon>
        <taxon>Metazoa</taxon>
        <taxon>Chordata</taxon>
        <taxon>Craniata</taxon>
        <taxon>Vertebrata</taxon>
        <taxon>Euteleostomi</taxon>
        <taxon>Amphibia</taxon>
        <taxon>Batrachia</taxon>
        <taxon>Caudata</taxon>
        <taxon>Salamandroidea</taxon>
        <taxon>Salamandridae</taxon>
        <taxon>Pleurodelinae</taxon>
        <taxon>Pleurodeles</taxon>
    </lineage>
</organism>
<evidence type="ECO:0000313" key="2">
    <source>
        <dbReference type="Proteomes" id="UP001066276"/>
    </source>
</evidence>
<protein>
    <submittedName>
        <fullName evidence="1">Uncharacterized protein</fullName>
    </submittedName>
</protein>
<name>A0AAV7WBF6_PLEWA</name>
<proteinExistence type="predicted"/>
<keyword evidence="2" id="KW-1185">Reference proteome</keyword>
<dbReference type="EMBL" id="JANPWB010000002">
    <property type="protein sequence ID" value="KAJ1209942.1"/>
    <property type="molecule type" value="Genomic_DNA"/>
</dbReference>
<sequence length="130" mass="13963">MVCCVPALIPGISEGISPPQYPQPKWCGITANGAGWTCLGQRCSLTPGRGRRGDVTANSYVGLGACLQGPCRGGQDRPVAQTSGSRGSYWTRPRFIRAAYFLPSTGDEPSWPDGDVRQVRHFMLRAPALL</sequence>
<gene>
    <name evidence="1" type="ORF">NDU88_005311</name>
</gene>